<dbReference type="Proteomes" id="UP001215598">
    <property type="component" value="Unassembled WGS sequence"/>
</dbReference>
<dbReference type="SUPFAM" id="SSF50978">
    <property type="entry name" value="WD40 repeat-like"/>
    <property type="match status" value="1"/>
</dbReference>
<dbReference type="GO" id="GO:0071561">
    <property type="term" value="C:nucleus-vacuole junction"/>
    <property type="evidence" value="ECO:0007669"/>
    <property type="project" value="TreeGrafter"/>
</dbReference>
<sequence length="213" mass="23741">MFFISASDDKTVKVWDTARLERNVTSKPRHTYGQHHARVKCVCMLESVHCFASAADDGSLHVVRVHITQGGALPKYNKLQVIHTSSNLVYATTHSIITILDLRTMRVVQTYGEPPPLRSHNLPFSGIGASGLLLKSWHAGVASTGRFVRIHQCVVHPSKGRGKWIMVTVEASKRSTDRTFTNLVEVWDIEKAVLVETFSHSDLWRERTATGAA</sequence>
<keyword evidence="4" id="KW-1185">Reference proteome</keyword>
<dbReference type="InterPro" id="IPR001680">
    <property type="entry name" value="WD40_rpt"/>
</dbReference>
<accession>A0AAD7NEX1</accession>
<dbReference type="GO" id="GO:0034272">
    <property type="term" value="C:phosphatidylinositol 3-kinase complex, class III, type II"/>
    <property type="evidence" value="ECO:0007669"/>
    <property type="project" value="TreeGrafter"/>
</dbReference>
<dbReference type="GO" id="GO:0006623">
    <property type="term" value="P:protein targeting to vacuole"/>
    <property type="evidence" value="ECO:0007669"/>
    <property type="project" value="TreeGrafter"/>
</dbReference>
<dbReference type="PANTHER" id="PTHR17583:SF0">
    <property type="entry name" value="PHOSPHOINOSITIDE 3-KINASE REGULATORY SUBUNIT 4"/>
    <property type="match status" value="1"/>
</dbReference>
<reference evidence="3" key="1">
    <citation type="submission" date="2023-03" db="EMBL/GenBank/DDBJ databases">
        <title>Massive genome expansion in bonnet fungi (Mycena s.s.) driven by repeated elements and novel gene families across ecological guilds.</title>
        <authorList>
            <consortium name="Lawrence Berkeley National Laboratory"/>
            <person name="Harder C.B."/>
            <person name="Miyauchi S."/>
            <person name="Viragh M."/>
            <person name="Kuo A."/>
            <person name="Thoen E."/>
            <person name="Andreopoulos B."/>
            <person name="Lu D."/>
            <person name="Skrede I."/>
            <person name="Drula E."/>
            <person name="Henrissat B."/>
            <person name="Morin E."/>
            <person name="Kohler A."/>
            <person name="Barry K."/>
            <person name="LaButti K."/>
            <person name="Morin E."/>
            <person name="Salamov A."/>
            <person name="Lipzen A."/>
            <person name="Mereny Z."/>
            <person name="Hegedus B."/>
            <person name="Baldrian P."/>
            <person name="Stursova M."/>
            <person name="Weitz H."/>
            <person name="Taylor A."/>
            <person name="Grigoriev I.V."/>
            <person name="Nagy L.G."/>
            <person name="Martin F."/>
            <person name="Kauserud H."/>
        </authorList>
    </citation>
    <scope>NUCLEOTIDE SEQUENCE</scope>
    <source>
        <strain evidence="3">CBHHK182m</strain>
    </source>
</reference>
<evidence type="ECO:0000256" key="2">
    <source>
        <dbReference type="PROSITE-ProRule" id="PRU00221"/>
    </source>
</evidence>
<feature type="repeat" description="WD" evidence="2">
    <location>
        <begin position="1"/>
        <end position="25"/>
    </location>
</feature>
<dbReference type="PROSITE" id="PS50294">
    <property type="entry name" value="WD_REPEATS_REGION"/>
    <property type="match status" value="1"/>
</dbReference>
<dbReference type="GO" id="GO:0004674">
    <property type="term" value="F:protein serine/threonine kinase activity"/>
    <property type="evidence" value="ECO:0007669"/>
    <property type="project" value="InterPro"/>
</dbReference>
<dbReference type="EMBL" id="JARKIB010000045">
    <property type="protein sequence ID" value="KAJ7756948.1"/>
    <property type="molecule type" value="Genomic_DNA"/>
</dbReference>
<dbReference type="PANTHER" id="PTHR17583">
    <property type="entry name" value="PHOSPHOINOSITIDE 3-KINASE REGULATORY SUBUNIT 4"/>
    <property type="match status" value="1"/>
</dbReference>
<gene>
    <name evidence="3" type="ORF">B0H16DRAFT_1721421</name>
</gene>
<dbReference type="InterPro" id="IPR036322">
    <property type="entry name" value="WD40_repeat_dom_sf"/>
</dbReference>
<dbReference type="Gene3D" id="2.130.10.10">
    <property type="entry name" value="YVTN repeat-like/Quinoprotein amine dehydrogenase"/>
    <property type="match status" value="1"/>
</dbReference>
<evidence type="ECO:0000313" key="3">
    <source>
        <dbReference type="EMBL" id="KAJ7756948.1"/>
    </source>
</evidence>
<dbReference type="GO" id="GO:0034271">
    <property type="term" value="C:phosphatidylinositol 3-kinase complex, class III, type I"/>
    <property type="evidence" value="ECO:0007669"/>
    <property type="project" value="TreeGrafter"/>
</dbReference>
<dbReference type="AlphaFoldDB" id="A0AAD7NEX1"/>
<dbReference type="GO" id="GO:0045324">
    <property type="term" value="P:late endosome to vacuole transport"/>
    <property type="evidence" value="ECO:0007669"/>
    <property type="project" value="InterPro"/>
</dbReference>
<proteinExistence type="predicted"/>
<keyword evidence="1" id="KW-0547">Nucleotide-binding</keyword>
<dbReference type="GO" id="GO:0000166">
    <property type="term" value="F:nucleotide binding"/>
    <property type="evidence" value="ECO:0007669"/>
    <property type="project" value="UniProtKB-KW"/>
</dbReference>
<name>A0AAD7NEX1_9AGAR</name>
<evidence type="ECO:0000256" key="1">
    <source>
        <dbReference type="ARBA" id="ARBA00022741"/>
    </source>
</evidence>
<organism evidence="3 4">
    <name type="scientific">Mycena metata</name>
    <dbReference type="NCBI Taxonomy" id="1033252"/>
    <lineage>
        <taxon>Eukaryota</taxon>
        <taxon>Fungi</taxon>
        <taxon>Dikarya</taxon>
        <taxon>Basidiomycota</taxon>
        <taxon>Agaricomycotina</taxon>
        <taxon>Agaricomycetes</taxon>
        <taxon>Agaricomycetidae</taxon>
        <taxon>Agaricales</taxon>
        <taxon>Marasmiineae</taxon>
        <taxon>Mycenaceae</taxon>
        <taxon>Mycena</taxon>
    </lineage>
</organism>
<comment type="caution">
    <text evidence="3">The sequence shown here is derived from an EMBL/GenBank/DDBJ whole genome shotgun (WGS) entry which is preliminary data.</text>
</comment>
<dbReference type="PROSITE" id="PS50082">
    <property type="entry name" value="WD_REPEATS_2"/>
    <property type="match status" value="1"/>
</dbReference>
<protein>
    <submittedName>
        <fullName evidence="3">Uncharacterized protein</fullName>
    </submittedName>
</protein>
<keyword evidence="2" id="KW-0853">WD repeat</keyword>
<dbReference type="InterPro" id="IPR045162">
    <property type="entry name" value="Vps15-like"/>
</dbReference>
<dbReference type="GO" id="GO:0005770">
    <property type="term" value="C:late endosome"/>
    <property type="evidence" value="ECO:0007669"/>
    <property type="project" value="TreeGrafter"/>
</dbReference>
<dbReference type="InterPro" id="IPR015943">
    <property type="entry name" value="WD40/YVTN_repeat-like_dom_sf"/>
</dbReference>
<dbReference type="Pfam" id="PF00400">
    <property type="entry name" value="WD40"/>
    <property type="match status" value="2"/>
</dbReference>
<dbReference type="GO" id="GO:0016236">
    <property type="term" value="P:macroautophagy"/>
    <property type="evidence" value="ECO:0007669"/>
    <property type="project" value="InterPro"/>
</dbReference>
<evidence type="ECO:0000313" key="4">
    <source>
        <dbReference type="Proteomes" id="UP001215598"/>
    </source>
</evidence>